<dbReference type="SUPFAM" id="SSF48452">
    <property type="entry name" value="TPR-like"/>
    <property type="match status" value="1"/>
</dbReference>
<organism evidence="2 3">
    <name type="scientific">Streptococcus loxodontisalivarius</name>
    <dbReference type="NCBI Taxonomy" id="1349415"/>
    <lineage>
        <taxon>Bacteria</taxon>
        <taxon>Bacillati</taxon>
        <taxon>Bacillota</taxon>
        <taxon>Bacilli</taxon>
        <taxon>Lactobacillales</taxon>
        <taxon>Streptococcaceae</taxon>
        <taxon>Streptococcus</taxon>
    </lineage>
</organism>
<dbReference type="EMBL" id="JAFBEH010000019">
    <property type="protein sequence ID" value="MBM7642772.1"/>
    <property type="molecule type" value="Genomic_DNA"/>
</dbReference>
<accession>A0ABS2PTT9</accession>
<dbReference type="RefSeq" id="WP_205009613.1">
    <property type="nucleotide sequence ID" value="NZ_JAFBEH010000019.1"/>
</dbReference>
<gene>
    <name evidence="2" type="ORF">JOC28_001070</name>
</gene>
<proteinExistence type="predicted"/>
<feature type="transmembrane region" description="Helical" evidence="1">
    <location>
        <begin position="25"/>
        <end position="43"/>
    </location>
</feature>
<keyword evidence="3" id="KW-1185">Reference proteome</keyword>
<dbReference type="InterPro" id="IPR011990">
    <property type="entry name" value="TPR-like_helical_dom_sf"/>
</dbReference>
<keyword evidence="1" id="KW-0812">Transmembrane</keyword>
<sequence length="260" mass="30369">MNKFISNISSKYGKEIVKTLRRGQYFAVLTAIIILVLTLWINAVLENELAKFLLLLMMFLAIASLLILFFFRKVQKPIMDYILNELIDLSKYLAALDELYNGEKNRRAKKEYLQIQKLGYAQVSFLQGKFSESLEVLDKIDFTKISPSHRRFYTQYKVYYSELSKLYLNREVTTEDLTYLDGETRKLFNAVTNILQGNSDSEIETIPQSNKLSKIAITYYRGLNQVNQGNIDQAKTYFQEIAQQNSELFYVREAKQFLES</sequence>
<keyword evidence="1" id="KW-0472">Membrane</keyword>
<evidence type="ECO:0000313" key="3">
    <source>
        <dbReference type="Proteomes" id="UP000697472"/>
    </source>
</evidence>
<comment type="caution">
    <text evidence="2">The sequence shown here is derived from an EMBL/GenBank/DDBJ whole genome shotgun (WGS) entry which is preliminary data.</text>
</comment>
<evidence type="ECO:0000313" key="2">
    <source>
        <dbReference type="EMBL" id="MBM7642772.1"/>
    </source>
</evidence>
<feature type="transmembrane region" description="Helical" evidence="1">
    <location>
        <begin position="49"/>
        <end position="71"/>
    </location>
</feature>
<dbReference type="Proteomes" id="UP000697472">
    <property type="component" value="Unassembled WGS sequence"/>
</dbReference>
<name>A0ABS2PTT9_9STRE</name>
<protein>
    <submittedName>
        <fullName evidence="2">Tetratricopeptide (TPR) repeat protein</fullName>
    </submittedName>
</protein>
<reference evidence="2 3" key="1">
    <citation type="submission" date="2021-01" db="EMBL/GenBank/DDBJ databases">
        <title>Genomic Encyclopedia of Type Strains, Phase IV (KMG-IV): sequencing the most valuable type-strain genomes for metagenomic binning, comparative biology and taxonomic classification.</title>
        <authorList>
            <person name="Goeker M."/>
        </authorList>
    </citation>
    <scope>NUCLEOTIDE SEQUENCE [LARGE SCALE GENOMIC DNA]</scope>
    <source>
        <strain evidence="2 3">DSM 27382</strain>
    </source>
</reference>
<evidence type="ECO:0000256" key="1">
    <source>
        <dbReference type="SAM" id="Phobius"/>
    </source>
</evidence>
<keyword evidence="1" id="KW-1133">Transmembrane helix</keyword>